<proteinExistence type="predicted"/>
<feature type="compositionally biased region" description="Pro residues" evidence="2">
    <location>
        <begin position="1178"/>
        <end position="1190"/>
    </location>
</feature>
<feature type="compositionally biased region" description="Low complexity" evidence="2">
    <location>
        <begin position="1233"/>
        <end position="1251"/>
    </location>
</feature>
<feature type="compositionally biased region" description="Polar residues" evidence="2">
    <location>
        <begin position="1268"/>
        <end position="1289"/>
    </location>
</feature>
<protein>
    <recommendedName>
        <fullName evidence="3">PH domain-containing protein</fullName>
    </recommendedName>
</protein>
<reference evidence="4 5" key="1">
    <citation type="submission" date="2019-02" db="EMBL/GenBank/DDBJ databases">
        <title>Genome sequencing of the rare red list fungi Antrodiella citrinella (Flaviporus citrinellus).</title>
        <authorList>
            <person name="Buettner E."/>
            <person name="Kellner H."/>
        </authorList>
    </citation>
    <scope>NUCLEOTIDE SEQUENCE [LARGE SCALE GENOMIC DNA]</scope>
    <source>
        <strain evidence="4 5">DSM 108506</strain>
    </source>
</reference>
<evidence type="ECO:0000256" key="1">
    <source>
        <dbReference type="SAM" id="Coils"/>
    </source>
</evidence>
<dbReference type="Gene3D" id="1.10.287.1490">
    <property type="match status" value="1"/>
</dbReference>
<feature type="compositionally biased region" description="Polar residues" evidence="2">
    <location>
        <begin position="1499"/>
        <end position="1518"/>
    </location>
</feature>
<feature type="region of interest" description="Disordered" evidence="2">
    <location>
        <begin position="593"/>
        <end position="631"/>
    </location>
</feature>
<dbReference type="CDD" id="cd13365">
    <property type="entry name" value="PH_PLC_plant-like"/>
    <property type="match status" value="1"/>
</dbReference>
<dbReference type="SUPFAM" id="SSF50729">
    <property type="entry name" value="PH domain-like"/>
    <property type="match status" value="1"/>
</dbReference>
<dbReference type="PANTHER" id="PTHR28190:SF1">
    <property type="entry name" value="NUCLEAR MIGRATION PROTEIN NUM1"/>
    <property type="match status" value="1"/>
</dbReference>
<feature type="compositionally biased region" description="Low complexity" evidence="2">
    <location>
        <begin position="593"/>
        <end position="611"/>
    </location>
</feature>
<evidence type="ECO:0000256" key="2">
    <source>
        <dbReference type="SAM" id="MobiDB-lite"/>
    </source>
</evidence>
<evidence type="ECO:0000259" key="3">
    <source>
        <dbReference type="PROSITE" id="PS50003"/>
    </source>
</evidence>
<dbReference type="InterPro" id="IPR001849">
    <property type="entry name" value="PH_domain"/>
</dbReference>
<dbReference type="Gene3D" id="2.30.29.30">
    <property type="entry name" value="Pleckstrin-homology domain (PH domain)/Phosphotyrosine-binding domain (PTB)"/>
    <property type="match status" value="1"/>
</dbReference>
<feature type="region of interest" description="Disordered" evidence="2">
    <location>
        <begin position="838"/>
        <end position="868"/>
    </location>
</feature>
<feature type="region of interest" description="Disordered" evidence="2">
    <location>
        <begin position="1444"/>
        <end position="1523"/>
    </location>
</feature>
<dbReference type="InterPro" id="IPR011993">
    <property type="entry name" value="PH-like_dom_sf"/>
</dbReference>
<dbReference type="PROSITE" id="PS50003">
    <property type="entry name" value="PH_DOMAIN"/>
    <property type="match status" value="1"/>
</dbReference>
<dbReference type="Proteomes" id="UP000308730">
    <property type="component" value="Unassembled WGS sequence"/>
</dbReference>
<dbReference type="EMBL" id="SGPM01000251">
    <property type="protein sequence ID" value="THH27443.1"/>
    <property type="molecule type" value="Genomic_DNA"/>
</dbReference>
<feature type="compositionally biased region" description="Low complexity" evidence="2">
    <location>
        <begin position="1034"/>
        <end position="1048"/>
    </location>
</feature>
<name>A0A4V3XI06_9APHY</name>
<dbReference type="InterPro" id="IPR053005">
    <property type="entry name" value="Nuclear_Pos-Cytoskel_Interact"/>
</dbReference>
<feature type="region of interest" description="Disordered" evidence="2">
    <location>
        <begin position="141"/>
        <end position="163"/>
    </location>
</feature>
<feature type="coiled-coil region" evidence="1">
    <location>
        <begin position="186"/>
        <end position="333"/>
    </location>
</feature>
<feature type="domain" description="PH" evidence="3">
    <location>
        <begin position="1328"/>
        <end position="1439"/>
    </location>
</feature>
<feature type="compositionally biased region" description="Acidic residues" evidence="2">
    <location>
        <begin position="451"/>
        <end position="463"/>
    </location>
</feature>
<dbReference type="InterPro" id="IPR024774">
    <property type="entry name" value="PH_dom-Mcp5-type"/>
</dbReference>
<keyword evidence="5" id="KW-1185">Reference proteome</keyword>
<feature type="compositionally biased region" description="Polar residues" evidence="2">
    <location>
        <begin position="111"/>
        <end position="124"/>
    </location>
</feature>
<evidence type="ECO:0000313" key="5">
    <source>
        <dbReference type="Proteomes" id="UP000308730"/>
    </source>
</evidence>
<dbReference type="GO" id="GO:0000226">
    <property type="term" value="P:microtubule cytoskeleton organization"/>
    <property type="evidence" value="ECO:0007669"/>
    <property type="project" value="TreeGrafter"/>
</dbReference>
<feature type="compositionally biased region" description="Polar residues" evidence="2">
    <location>
        <begin position="1447"/>
        <end position="1458"/>
    </location>
</feature>
<feature type="region of interest" description="Disordered" evidence="2">
    <location>
        <begin position="1023"/>
        <end position="1321"/>
    </location>
</feature>
<dbReference type="PANTHER" id="PTHR28190">
    <property type="entry name" value="NUCLEAR MIGRATION PROTEIN NUM1"/>
    <property type="match status" value="1"/>
</dbReference>
<feature type="compositionally biased region" description="Polar residues" evidence="2">
    <location>
        <begin position="1217"/>
        <end position="1232"/>
    </location>
</feature>
<feature type="coiled-coil region" evidence="1">
    <location>
        <begin position="408"/>
        <end position="435"/>
    </location>
</feature>
<dbReference type="GO" id="GO:0032065">
    <property type="term" value="P:maintenance of protein location in cell cortex"/>
    <property type="evidence" value="ECO:0007669"/>
    <property type="project" value="InterPro"/>
</dbReference>
<dbReference type="GO" id="GO:0005543">
    <property type="term" value="F:phospholipid binding"/>
    <property type="evidence" value="ECO:0007669"/>
    <property type="project" value="InterPro"/>
</dbReference>
<feature type="region of interest" description="Disordered" evidence="2">
    <location>
        <begin position="444"/>
        <end position="572"/>
    </location>
</feature>
<gene>
    <name evidence="4" type="ORF">EUX98_g6745</name>
</gene>
<dbReference type="GO" id="GO:0005739">
    <property type="term" value="C:mitochondrion"/>
    <property type="evidence" value="ECO:0007669"/>
    <property type="project" value="TreeGrafter"/>
</dbReference>
<keyword evidence="1" id="KW-0175">Coiled coil</keyword>
<feature type="compositionally biased region" description="Low complexity" evidence="2">
    <location>
        <begin position="145"/>
        <end position="156"/>
    </location>
</feature>
<feature type="compositionally biased region" description="Polar residues" evidence="2">
    <location>
        <begin position="559"/>
        <end position="571"/>
    </location>
</feature>
<feature type="compositionally biased region" description="Acidic residues" evidence="2">
    <location>
        <begin position="541"/>
        <end position="551"/>
    </location>
</feature>
<feature type="compositionally biased region" description="Low complexity" evidence="2">
    <location>
        <begin position="380"/>
        <end position="397"/>
    </location>
</feature>
<feature type="compositionally biased region" description="Polar residues" evidence="2">
    <location>
        <begin position="1468"/>
        <end position="1479"/>
    </location>
</feature>
<evidence type="ECO:0000313" key="4">
    <source>
        <dbReference type="EMBL" id="THH27443.1"/>
    </source>
</evidence>
<dbReference type="OrthoDB" id="2149224at2759"/>
<feature type="region of interest" description="Disordered" evidence="2">
    <location>
        <begin position="111"/>
        <end position="130"/>
    </location>
</feature>
<dbReference type="Pfam" id="PF12814">
    <property type="entry name" value="Mcp5_PH"/>
    <property type="match status" value="1"/>
</dbReference>
<feature type="region of interest" description="Disordered" evidence="2">
    <location>
        <begin position="373"/>
        <end position="403"/>
    </location>
</feature>
<accession>A0A4V3XI06</accession>
<feature type="compositionally biased region" description="Pro residues" evidence="2">
    <location>
        <begin position="1145"/>
        <end position="1165"/>
    </location>
</feature>
<dbReference type="SMART" id="SM00233">
    <property type="entry name" value="PH"/>
    <property type="match status" value="1"/>
</dbReference>
<sequence length="1595" mass="173640">MATFSDGDDNLAAAAMAGSPTNILSPNGDMRFYLQTLLDGKEKQLQQAGTLGQQLLAQRMELEERIRQLQELDLDADDDLAVDAGIRDKYRDLAETIKHWDVENESLSHTFITKPSTNGTQASPPSRALELSHGDLDRSVERQKAATSGTTAAQSSRRAKNAAHRADDVEFAFEIGSGLLTEVRRLQSLLGERDKAIQDMKEEKDDLEKTVESLREALRSQEQSADKYKEENWNLEVTLQELRTQLTESQASSQRLEGEQKRLTRLLSVTRESVDQHKNDAERHQTAFEELKAKHDTDIAQARKHAASLQRDKSDLQQTLDSMKLEVAKASKRLPRFGSPLTPNGVSAAEMLTPHEADEDDVFSIAASTNKKRDNGALFPADGDFADSSPDASPSRPFLAPNHPTNEIEALQQRLAHAQRQINTLKGTLQREKELRMDYKRKLDLSPGYGDAEDGEVYEDEDTAEAKPKVRVTPYRAGRGRGRGRGGRVSSLIQQFGAAADSPSSDFADDNESRRNSLPPVPPIPQAFHDEDNSLGQDRDLQEDERDEQEMEASPSPHLASNRTSVASVTSVEGMDPEFANILRRSGSSSSIVRSPLRRSLLGRPARGRGAAVRRPRGGAAYQQARPPSFAGEPEALSAEFGFGSTMEDTLELPEVETAEVSCQTEPIIEAPTVVLEATPVPVIPPPSRPPAPPVLVEFGIQAEPEPVATIHTTEVSLQTDAAPVLVHSDFSSQHDYVAPSPIFVSTSMETEPLPEAPIATAPVPIPIPQAPSPPSPTVSHVEVQTMAHPSVDVSIQAIPEIVVAPSRSIQTEVQTESIPVTTPFSADAFMDAFAAESSADTTITPRPPHLSMPYDEFEDDDTQTETGSAADTEMYMETETDDYQDARASILLTTPTESLDDDFHSIMTVSDNDFSDSDEESIKASHISSMPAVSAVSLPLATTSSADTATRTYESIGVSAEEVQEPRIVEIVKVKEIIRTVPAELPPRPQVREMSIQTEQWSVPTPVASVLSSPIALVSALPSAPSSPPTLLPAPLISSPSSTPASPTTGLPYRMGPPSQQFQFISPPPSAGPTTTQLPIVAAPSPSSHRDSMPTFLSRSRTSTSDRRQSIESTLSSAMEDVMTRSRTPSGGAAVVDKSRPPMMVLPPPPRQPPPPNSMPPPNFIPERRLPTTSHDIPPPRPSSPPPPELIQRATTPTFGSVLSVPGVRPFGLRSHGSSMPPSQQGLRQPPSTSSFRSAANAATRAAQSSPSAQSFNLREREHREMSTTSFNSNGHSLGSQRSSISSENHYEEPQSPPVPVTPERTELIDRSGPGSTDPNVIHAITQTMIGEFLYKYTRRAIGKGHGERRHKRFFWVHPYTRTLYWSSADPGSTGVSESSAKSAYIEDVRAVLDPNPMPPGIHQYSVVVSTPQREMKFTAPTKERHDIWLSALQYLLSRPNPPVTSPANGITPQSPVSAEGRLPEMDSNTPQQQNIIASPQSQRSTRTTRTGLSTDSWNITPRGQRSHSQISLSHTASMGKRSGTPAAEYLRIIFRCVNVVPNDQLINILAIEHDFRLAWDPGQRGDEIRHPGPDCRRTAVEGVGGLGTLASLL</sequence>
<dbReference type="GO" id="GO:0005938">
    <property type="term" value="C:cell cortex"/>
    <property type="evidence" value="ECO:0007669"/>
    <property type="project" value="InterPro"/>
</dbReference>
<organism evidence="4 5">
    <name type="scientific">Antrodiella citrinella</name>
    <dbReference type="NCBI Taxonomy" id="2447956"/>
    <lineage>
        <taxon>Eukaryota</taxon>
        <taxon>Fungi</taxon>
        <taxon>Dikarya</taxon>
        <taxon>Basidiomycota</taxon>
        <taxon>Agaricomycotina</taxon>
        <taxon>Agaricomycetes</taxon>
        <taxon>Polyporales</taxon>
        <taxon>Steccherinaceae</taxon>
        <taxon>Antrodiella</taxon>
    </lineage>
</organism>
<feature type="compositionally biased region" description="Low complexity" evidence="2">
    <location>
        <begin position="1480"/>
        <end position="1498"/>
    </location>
</feature>
<dbReference type="GO" id="GO:0015631">
    <property type="term" value="F:tubulin binding"/>
    <property type="evidence" value="ECO:0007669"/>
    <property type="project" value="TreeGrafter"/>
</dbReference>
<feature type="compositionally biased region" description="Basic and acidic residues" evidence="2">
    <location>
        <begin position="528"/>
        <end position="540"/>
    </location>
</feature>
<comment type="caution">
    <text evidence="4">The sequence shown here is derived from an EMBL/GenBank/DDBJ whole genome shotgun (WGS) entry which is preliminary data.</text>
</comment>